<protein>
    <submittedName>
        <fullName evidence="6">Double-stranded RNA-binding domain</fullName>
    </submittedName>
</protein>
<proteinExistence type="predicted"/>
<dbReference type="InterPro" id="IPR014720">
    <property type="entry name" value="dsRBD_dom"/>
</dbReference>
<dbReference type="SUPFAM" id="SSF54768">
    <property type="entry name" value="dsRNA-binding domain-like"/>
    <property type="match status" value="2"/>
</dbReference>
<feature type="domain" description="DRBM" evidence="5">
    <location>
        <begin position="100"/>
        <end position="167"/>
    </location>
</feature>
<dbReference type="Gene3D" id="3.30.160.20">
    <property type="match status" value="2"/>
</dbReference>
<dbReference type="GO" id="GO:0003723">
    <property type="term" value="F:RNA binding"/>
    <property type="evidence" value="ECO:0007669"/>
    <property type="project" value="UniProtKB-UniRule"/>
</dbReference>
<dbReference type="PANTHER" id="PTHR46031">
    <property type="match status" value="1"/>
</dbReference>
<evidence type="ECO:0000259" key="5">
    <source>
        <dbReference type="PROSITE" id="PS50137"/>
    </source>
</evidence>
<accession>A0A200Q5Z7</accession>
<feature type="domain" description="DRBM" evidence="5">
    <location>
        <begin position="15"/>
        <end position="84"/>
    </location>
</feature>
<dbReference type="OMA" id="PGNDCES"/>
<dbReference type="Proteomes" id="UP000195402">
    <property type="component" value="Unassembled WGS sequence"/>
</dbReference>
<dbReference type="STRING" id="56857.A0A200Q5Z7"/>
<dbReference type="Pfam" id="PF00035">
    <property type="entry name" value="dsrm"/>
    <property type="match status" value="2"/>
</dbReference>
<evidence type="ECO:0000256" key="2">
    <source>
        <dbReference type="ARBA" id="ARBA00022884"/>
    </source>
</evidence>
<keyword evidence="7" id="KW-1185">Reference proteome</keyword>
<evidence type="ECO:0000313" key="7">
    <source>
        <dbReference type="Proteomes" id="UP000195402"/>
    </source>
</evidence>
<gene>
    <name evidence="6" type="ORF">BVC80_8861g5</name>
</gene>
<keyword evidence="2 3" id="KW-0694">RNA-binding</keyword>
<dbReference type="PROSITE" id="PS50137">
    <property type="entry name" value="DS_RBD"/>
    <property type="match status" value="2"/>
</dbReference>
<reference evidence="6 7" key="1">
    <citation type="journal article" date="2017" name="Mol. Plant">
        <title>The Genome of Medicinal Plant Macleaya cordata Provides New Insights into Benzylisoquinoline Alkaloids Metabolism.</title>
        <authorList>
            <person name="Liu X."/>
            <person name="Liu Y."/>
            <person name="Huang P."/>
            <person name="Ma Y."/>
            <person name="Qing Z."/>
            <person name="Tang Q."/>
            <person name="Cao H."/>
            <person name="Cheng P."/>
            <person name="Zheng Y."/>
            <person name="Yuan Z."/>
            <person name="Zhou Y."/>
            <person name="Liu J."/>
            <person name="Tang Z."/>
            <person name="Zhuo Y."/>
            <person name="Zhang Y."/>
            <person name="Yu L."/>
            <person name="Huang J."/>
            <person name="Yang P."/>
            <person name="Peng Q."/>
            <person name="Zhang J."/>
            <person name="Jiang W."/>
            <person name="Zhang Z."/>
            <person name="Lin K."/>
            <person name="Ro D.K."/>
            <person name="Chen X."/>
            <person name="Xiong X."/>
            <person name="Shang Y."/>
            <person name="Huang S."/>
            <person name="Zeng J."/>
        </authorList>
    </citation>
    <scope>NUCLEOTIDE SEQUENCE [LARGE SCALE GENOMIC DNA]</scope>
    <source>
        <strain evidence="7">cv. BLH2017</strain>
        <tissue evidence="6">Root</tissue>
    </source>
</reference>
<feature type="compositionally biased region" description="Basic residues" evidence="4">
    <location>
        <begin position="325"/>
        <end position="340"/>
    </location>
</feature>
<dbReference type="AlphaFoldDB" id="A0A200Q5Z7"/>
<keyword evidence="1" id="KW-0677">Repeat</keyword>
<dbReference type="PANTHER" id="PTHR46031:SF37">
    <property type="entry name" value="DRBM DOMAIN-CONTAINING PROTEIN"/>
    <property type="match status" value="1"/>
</dbReference>
<evidence type="ECO:0000256" key="1">
    <source>
        <dbReference type="ARBA" id="ARBA00022737"/>
    </source>
</evidence>
<comment type="caution">
    <text evidence="6">The sequence shown here is derived from an EMBL/GenBank/DDBJ whole genome shotgun (WGS) entry which is preliminary data.</text>
</comment>
<dbReference type="EMBL" id="MVGT01003000">
    <property type="protein sequence ID" value="OVA05827.1"/>
    <property type="molecule type" value="Genomic_DNA"/>
</dbReference>
<feature type="region of interest" description="Disordered" evidence="4">
    <location>
        <begin position="323"/>
        <end position="350"/>
    </location>
</feature>
<evidence type="ECO:0000256" key="3">
    <source>
        <dbReference type="PROSITE-ProRule" id="PRU00266"/>
    </source>
</evidence>
<dbReference type="SMART" id="SM00358">
    <property type="entry name" value="DSRM"/>
    <property type="match status" value="2"/>
</dbReference>
<dbReference type="InParanoid" id="A0A200Q5Z7"/>
<evidence type="ECO:0000256" key="4">
    <source>
        <dbReference type="SAM" id="MobiDB-lite"/>
    </source>
</evidence>
<organism evidence="6 7">
    <name type="scientific">Macleaya cordata</name>
    <name type="common">Five-seeded plume-poppy</name>
    <name type="synonym">Bocconia cordata</name>
    <dbReference type="NCBI Taxonomy" id="56857"/>
    <lineage>
        <taxon>Eukaryota</taxon>
        <taxon>Viridiplantae</taxon>
        <taxon>Streptophyta</taxon>
        <taxon>Embryophyta</taxon>
        <taxon>Tracheophyta</taxon>
        <taxon>Spermatophyta</taxon>
        <taxon>Magnoliopsida</taxon>
        <taxon>Ranunculales</taxon>
        <taxon>Papaveraceae</taxon>
        <taxon>Papaveroideae</taxon>
        <taxon>Macleaya</taxon>
    </lineage>
</organism>
<evidence type="ECO:0000313" key="6">
    <source>
        <dbReference type="EMBL" id="OVA05827.1"/>
    </source>
</evidence>
<sequence>MQNSKLLQSLPEHLMHKNRLQEYAQRSAIPLPIYETINEGSQHAPKFRSTVKVDGAVYRSLNTFSHRKEAEQDVAKFAFEYISKKIKDERCPLIYEDTIFCKSILNEFAVKMNLEKPTYTTTQSEGLLPVFISSLVFDGKTYTGTAGRNKKDAEQLAARTVIQSILGTSGSGTYLSEIIKSKSRLYAALHKVEESQSVQETKMPKVVSPGNDCESSTRKRKEILNTLTSQHLDENVTVTPPPFHENKKPKEEVLCETSARPIGIVASLLDQPVGGCPDRLASEEYKPVSDVHLIHQNELINGPHLVQPSLISHGSQGTAIDISVGRKHPRGKNKKRRQKKIQNGEQLQMTPALTMNQAPSCSVTL</sequence>
<dbReference type="OrthoDB" id="5988181at2759"/>
<dbReference type="FunFam" id="3.30.160.20:FF:000071">
    <property type="entry name" value="Double-stranded RNA-binding protein 4"/>
    <property type="match status" value="1"/>
</dbReference>
<name>A0A200Q5Z7_MACCD</name>